<keyword evidence="2" id="KW-0732">Signal</keyword>
<dbReference type="RefSeq" id="WP_379582262.1">
    <property type="nucleotide sequence ID" value="NZ_JBHSQW010000006.1"/>
</dbReference>
<feature type="compositionally biased region" description="Low complexity" evidence="1">
    <location>
        <begin position="35"/>
        <end position="47"/>
    </location>
</feature>
<feature type="signal peptide" evidence="2">
    <location>
        <begin position="1"/>
        <end position="36"/>
    </location>
</feature>
<evidence type="ECO:0000313" key="4">
    <source>
        <dbReference type="Proteomes" id="UP001596302"/>
    </source>
</evidence>
<feature type="chain" id="PRO_5046832371" description="Pecanex-like protein 1" evidence="2">
    <location>
        <begin position="37"/>
        <end position="340"/>
    </location>
</feature>
<name>A0ABW1IXY0_9PSEU</name>
<evidence type="ECO:0000256" key="1">
    <source>
        <dbReference type="SAM" id="MobiDB-lite"/>
    </source>
</evidence>
<reference evidence="4" key="1">
    <citation type="journal article" date="2019" name="Int. J. Syst. Evol. Microbiol.">
        <title>The Global Catalogue of Microorganisms (GCM) 10K type strain sequencing project: providing services to taxonomists for standard genome sequencing and annotation.</title>
        <authorList>
            <consortium name="The Broad Institute Genomics Platform"/>
            <consortium name="The Broad Institute Genome Sequencing Center for Infectious Disease"/>
            <person name="Wu L."/>
            <person name="Ma J."/>
        </authorList>
    </citation>
    <scope>NUCLEOTIDE SEQUENCE [LARGE SCALE GENOMIC DNA]</scope>
    <source>
        <strain evidence="4">CCM 8391</strain>
    </source>
</reference>
<evidence type="ECO:0008006" key="5">
    <source>
        <dbReference type="Google" id="ProtNLM"/>
    </source>
</evidence>
<feature type="compositionally biased region" description="Low complexity" evidence="1">
    <location>
        <begin position="133"/>
        <end position="149"/>
    </location>
</feature>
<gene>
    <name evidence="3" type="ORF">ACFQE5_02465</name>
</gene>
<feature type="compositionally biased region" description="Gly residues" evidence="1">
    <location>
        <begin position="48"/>
        <end position="57"/>
    </location>
</feature>
<protein>
    <recommendedName>
        <fullName evidence="5">Pecanex-like protein 1</fullName>
    </recommendedName>
</protein>
<evidence type="ECO:0000313" key="3">
    <source>
        <dbReference type="EMBL" id="MFC5993069.1"/>
    </source>
</evidence>
<dbReference type="EMBL" id="JBHSQW010000006">
    <property type="protein sequence ID" value="MFC5993069.1"/>
    <property type="molecule type" value="Genomic_DNA"/>
</dbReference>
<accession>A0ABW1IXY0</accession>
<evidence type="ECO:0000256" key="2">
    <source>
        <dbReference type="SAM" id="SignalP"/>
    </source>
</evidence>
<dbReference type="Proteomes" id="UP001596302">
    <property type="component" value="Unassembled WGS sequence"/>
</dbReference>
<proteinExistence type="predicted"/>
<organism evidence="3 4">
    <name type="scientific">Pseudonocardia hispaniensis</name>
    <dbReference type="NCBI Taxonomy" id="904933"/>
    <lineage>
        <taxon>Bacteria</taxon>
        <taxon>Bacillati</taxon>
        <taxon>Actinomycetota</taxon>
        <taxon>Actinomycetes</taxon>
        <taxon>Pseudonocardiales</taxon>
        <taxon>Pseudonocardiaceae</taxon>
        <taxon>Pseudonocardia</taxon>
    </lineage>
</organism>
<sequence>MTTRSAPRTRLRAVLATSVAALAVILGPAACGYAEAAPNPSAAADAGAGAGDNGGQTGSRSGNAGDRAGNGENRDGQAGNRNGSDRATNAGDRATNAGDRATNAGDRATNAGERGGNAGDRANNAKERGGNAGQPPQQGGNAGAGEAPPQAAPPPAADNGLDVLGRDCTTSALSPHDGFQVAPRCVSTSFGEVASAAKSPSLLITQAPTEVAAGQPFQLKVSTRNLVRDRFLSAAAGGYYLESSFLDGNGLQRGHFHTACRMLPGTDVAPDASPAPEFFVATQDNGGGAAPDSVTIDVPGLPTAGTAQCSSWAGDGSHRIPMMERANQTPAFDSVRISVK</sequence>
<feature type="region of interest" description="Disordered" evidence="1">
    <location>
        <begin position="35"/>
        <end position="163"/>
    </location>
</feature>
<comment type="caution">
    <text evidence="3">The sequence shown here is derived from an EMBL/GenBank/DDBJ whole genome shotgun (WGS) entry which is preliminary data.</text>
</comment>
<keyword evidence="4" id="KW-1185">Reference proteome</keyword>